<evidence type="ECO:0000313" key="1">
    <source>
        <dbReference type="EMBL" id="KAF3761196.1"/>
    </source>
</evidence>
<dbReference type="AlphaFoldDB" id="A0A9P5CKP9"/>
<dbReference type="GeneID" id="63842761"/>
<name>A0A9P5CKP9_CRYP1</name>
<evidence type="ECO:0000313" key="2">
    <source>
        <dbReference type="Proteomes" id="UP000803844"/>
    </source>
</evidence>
<organism evidence="1 2">
    <name type="scientific">Cryphonectria parasitica (strain ATCC 38755 / EP155)</name>
    <dbReference type="NCBI Taxonomy" id="660469"/>
    <lineage>
        <taxon>Eukaryota</taxon>
        <taxon>Fungi</taxon>
        <taxon>Dikarya</taxon>
        <taxon>Ascomycota</taxon>
        <taxon>Pezizomycotina</taxon>
        <taxon>Sordariomycetes</taxon>
        <taxon>Sordariomycetidae</taxon>
        <taxon>Diaporthales</taxon>
        <taxon>Cryphonectriaceae</taxon>
        <taxon>Cryphonectria-Endothia species complex</taxon>
        <taxon>Cryphonectria</taxon>
    </lineage>
</organism>
<reference evidence="1" key="1">
    <citation type="journal article" date="2020" name="Phytopathology">
        <title>Genome sequence of the chestnut blight fungus Cryphonectria parasitica EP155: A fundamental resource for an archetypical invasive plant pathogen.</title>
        <authorList>
            <person name="Crouch J.A."/>
            <person name="Dawe A."/>
            <person name="Aerts A."/>
            <person name="Barry K."/>
            <person name="Churchill A.C.L."/>
            <person name="Grimwood J."/>
            <person name="Hillman B."/>
            <person name="Milgroom M.G."/>
            <person name="Pangilinan J."/>
            <person name="Smith M."/>
            <person name="Salamov A."/>
            <person name="Schmutz J."/>
            <person name="Yadav J."/>
            <person name="Grigoriev I.V."/>
            <person name="Nuss D."/>
        </authorList>
    </citation>
    <scope>NUCLEOTIDE SEQUENCE</scope>
    <source>
        <strain evidence="1">EP155</strain>
    </source>
</reference>
<dbReference type="OrthoDB" id="1262810at2759"/>
<dbReference type="RefSeq" id="XP_040772175.1">
    <property type="nucleotide sequence ID" value="XM_040925632.1"/>
</dbReference>
<sequence length="294" mass="32978">MLQYSRKAFPNRVTSEDKAKPFKLYDHIRARHSESENRLEAQEKIRACGLTQLGSKGLIDDYGDLKQLLVGFLGVKPIDVLKEAGRRVSISMKVPRDSTWTVNFLLPTETNHLTSLGVVNGQIFPVRYPGPNGHIAHVSVKLLRFPVEDVSWLCHFLDWSSRGDIYLSERIKEADSFHSGGARPVLKSDRQSQADSETFSEVLKNAEIREADGISSDLRLHQHDKLYIVEGKRATIHIDEGLSGLKVYLPRKKKDQGYVFAMSSELEPPIAPSLVAHPTNFGANENSAIISEDF</sequence>
<gene>
    <name evidence="1" type="ORF">M406DRAFT_73631</name>
</gene>
<accession>A0A9P5CKP9</accession>
<dbReference type="Proteomes" id="UP000803844">
    <property type="component" value="Unassembled WGS sequence"/>
</dbReference>
<proteinExistence type="predicted"/>
<dbReference type="EMBL" id="MU032352">
    <property type="protein sequence ID" value="KAF3761196.1"/>
    <property type="molecule type" value="Genomic_DNA"/>
</dbReference>
<keyword evidence="2" id="KW-1185">Reference proteome</keyword>
<protein>
    <submittedName>
        <fullName evidence="1">Uncharacterized protein</fullName>
    </submittedName>
</protein>
<comment type="caution">
    <text evidence="1">The sequence shown here is derived from an EMBL/GenBank/DDBJ whole genome shotgun (WGS) entry which is preliminary data.</text>
</comment>